<dbReference type="PANTHER" id="PTHR20889:SF12">
    <property type="entry name" value="LP01149P"/>
    <property type="match status" value="1"/>
</dbReference>
<dbReference type="OrthoDB" id="10267182at2759"/>
<dbReference type="NCBIfam" id="TIGR01488">
    <property type="entry name" value="HAD-SF-IB"/>
    <property type="match status" value="1"/>
</dbReference>
<dbReference type="InterPro" id="IPR006384">
    <property type="entry name" value="HAD_hydro_PyrdxlP_Pase-like"/>
</dbReference>
<evidence type="ECO:0000256" key="8">
    <source>
        <dbReference type="PIRSR" id="PIRSR031051-3"/>
    </source>
</evidence>
<feature type="binding site" evidence="7">
    <location>
        <position position="95"/>
    </location>
    <ligand>
        <name>substrate</name>
    </ligand>
</feature>
<sequence length="229" mass="26201">MSSLAVFDFDRTIVQDDSDNTIINKLREKKPPPEWEVTNQDWTPYMSDVFEHAYSAGLHPSHILDSIASMRPTPGMQELFRELHERGWHLLVLTDANSVFVDHWLDAHGLKDTVTAVVTNKAFWNNNRLFIEPCMRQGSCALCPTNLCKTLALEQFCEGRSYRRLVYCGDGRNDYCPAKHLPSTSTVYPRSGFPLHTLIKNEPSSVSARVVPWEDAFAILRDLFNDKQK</sequence>
<dbReference type="InterPro" id="IPR016965">
    <property type="entry name" value="Pase_PHOSPHO-typ"/>
</dbReference>
<comment type="cofactor">
    <cofactor evidence="1 8">
        <name>Mg(2+)</name>
        <dbReference type="ChEBI" id="CHEBI:18420"/>
    </cofactor>
</comment>
<comment type="caution">
    <text evidence="9">The sequence shown here is derived from an EMBL/GenBank/DDBJ whole genome shotgun (WGS) entry which is preliminary data.</text>
</comment>
<proteinExistence type="inferred from homology"/>
<dbReference type="InterPro" id="IPR023214">
    <property type="entry name" value="HAD_sf"/>
</dbReference>
<feature type="binding site" evidence="7">
    <location>
        <position position="19"/>
    </location>
    <ligand>
        <name>substrate</name>
    </ligand>
</feature>
<dbReference type="Pfam" id="PF06888">
    <property type="entry name" value="Put_Phosphatase"/>
    <property type="match status" value="1"/>
</dbReference>
<dbReference type="PIRSF" id="PIRSF031051">
    <property type="entry name" value="PyrdxlP_Pase_PHOSPHO2"/>
    <property type="match status" value="1"/>
</dbReference>
<dbReference type="GO" id="GO:0016791">
    <property type="term" value="F:phosphatase activity"/>
    <property type="evidence" value="ECO:0007669"/>
    <property type="project" value="InterPro"/>
</dbReference>
<evidence type="ECO:0000313" key="9">
    <source>
        <dbReference type="EMBL" id="OWR51236.1"/>
    </source>
</evidence>
<feature type="binding site" evidence="8">
    <location>
        <position position="8"/>
    </location>
    <ligand>
        <name>Mg(2+)</name>
        <dbReference type="ChEBI" id="CHEBI:18420"/>
    </ligand>
</feature>
<evidence type="ECO:0000256" key="2">
    <source>
        <dbReference type="ARBA" id="ARBA00008541"/>
    </source>
</evidence>
<feature type="binding site" evidence="8">
    <location>
        <position position="170"/>
    </location>
    <ligand>
        <name>Mg(2+)</name>
        <dbReference type="ChEBI" id="CHEBI:18420"/>
    </ligand>
</feature>
<evidence type="ECO:0000256" key="6">
    <source>
        <dbReference type="PIRSR" id="PIRSR031051-1"/>
    </source>
</evidence>
<evidence type="ECO:0000313" key="10">
    <source>
        <dbReference type="Proteomes" id="UP000007151"/>
    </source>
</evidence>
<organism evidence="9 10">
    <name type="scientific">Danaus plexippus plexippus</name>
    <dbReference type="NCBI Taxonomy" id="278856"/>
    <lineage>
        <taxon>Eukaryota</taxon>
        <taxon>Metazoa</taxon>
        <taxon>Ecdysozoa</taxon>
        <taxon>Arthropoda</taxon>
        <taxon>Hexapoda</taxon>
        <taxon>Insecta</taxon>
        <taxon>Pterygota</taxon>
        <taxon>Neoptera</taxon>
        <taxon>Endopterygota</taxon>
        <taxon>Lepidoptera</taxon>
        <taxon>Glossata</taxon>
        <taxon>Ditrysia</taxon>
        <taxon>Papilionoidea</taxon>
        <taxon>Nymphalidae</taxon>
        <taxon>Danainae</taxon>
        <taxon>Danaini</taxon>
        <taxon>Danaina</taxon>
        <taxon>Danaus</taxon>
        <taxon>Danaus</taxon>
    </lineage>
</organism>
<evidence type="ECO:0000256" key="5">
    <source>
        <dbReference type="ARBA" id="ARBA00022842"/>
    </source>
</evidence>
<dbReference type="InterPro" id="IPR036412">
    <property type="entry name" value="HAD-like_sf"/>
</dbReference>
<dbReference type="FunCoup" id="A0A212FBW3">
    <property type="interactions" value="209"/>
</dbReference>
<feature type="active site" description="Nucleophile" evidence="6">
    <location>
        <position position="8"/>
    </location>
</feature>
<dbReference type="STRING" id="278856.A0A212FBW3"/>
<keyword evidence="3 8" id="KW-0479">Metal-binding</keyword>
<evidence type="ECO:0000256" key="7">
    <source>
        <dbReference type="PIRSR" id="PIRSR031051-2"/>
    </source>
</evidence>
<dbReference type="SUPFAM" id="SSF56784">
    <property type="entry name" value="HAD-like"/>
    <property type="match status" value="1"/>
</dbReference>
<feature type="binding site" evidence="8">
    <location>
        <position position="10"/>
    </location>
    <ligand>
        <name>Mg(2+)</name>
        <dbReference type="ChEBI" id="CHEBI:18420"/>
    </ligand>
</feature>
<name>A0A212FBW3_DANPL</name>
<dbReference type="KEGG" id="dpl:KGM_214459"/>
<dbReference type="Proteomes" id="UP000007151">
    <property type="component" value="Unassembled WGS sequence"/>
</dbReference>
<dbReference type="Gene3D" id="3.40.50.1000">
    <property type="entry name" value="HAD superfamily/HAD-like"/>
    <property type="match status" value="1"/>
</dbReference>
<protein>
    <submittedName>
        <fullName evidence="9">Pyridoxal phosphate phosphatase phospho2</fullName>
    </submittedName>
</protein>
<dbReference type="AlphaFoldDB" id="A0A212FBW3"/>
<dbReference type="GO" id="GO:0046872">
    <property type="term" value="F:metal ion binding"/>
    <property type="evidence" value="ECO:0007669"/>
    <property type="project" value="UniProtKB-KW"/>
</dbReference>
<keyword evidence="5 8" id="KW-0460">Magnesium</keyword>
<accession>A0A212FBW3</accession>
<feature type="active site" description="Proton donor" evidence="6">
    <location>
        <position position="10"/>
    </location>
</feature>
<keyword evidence="4" id="KW-0378">Hydrolase</keyword>
<gene>
    <name evidence="9" type="ORF">KGM_214459</name>
</gene>
<dbReference type="NCBIfam" id="TIGR01489">
    <property type="entry name" value="DKMTPPase-SF"/>
    <property type="match status" value="1"/>
</dbReference>
<dbReference type="eggNOG" id="KOG3120">
    <property type="taxonomic scope" value="Eukaryota"/>
</dbReference>
<dbReference type="EMBL" id="AGBW02009261">
    <property type="protein sequence ID" value="OWR51236.1"/>
    <property type="molecule type" value="Genomic_DNA"/>
</dbReference>
<evidence type="ECO:0000256" key="3">
    <source>
        <dbReference type="ARBA" id="ARBA00022723"/>
    </source>
</evidence>
<evidence type="ECO:0000256" key="1">
    <source>
        <dbReference type="ARBA" id="ARBA00001946"/>
    </source>
</evidence>
<evidence type="ECO:0000256" key="4">
    <source>
        <dbReference type="ARBA" id="ARBA00022801"/>
    </source>
</evidence>
<keyword evidence="10" id="KW-1185">Reference proteome</keyword>
<dbReference type="PANTHER" id="PTHR20889">
    <property type="entry name" value="PHOSPHATASE, ORPHAN 1, 2"/>
    <property type="match status" value="1"/>
</dbReference>
<reference evidence="9 10" key="1">
    <citation type="journal article" date="2011" name="Cell">
        <title>The monarch butterfly genome yields insights into long-distance migration.</title>
        <authorList>
            <person name="Zhan S."/>
            <person name="Merlin C."/>
            <person name="Boore J.L."/>
            <person name="Reppert S.M."/>
        </authorList>
    </citation>
    <scope>NUCLEOTIDE SEQUENCE [LARGE SCALE GENOMIC DNA]</scope>
    <source>
        <strain evidence="9">F-2</strain>
    </source>
</reference>
<comment type="similarity">
    <text evidence="2">Belongs to the HAD-like hydrolase superfamily. PHOSPHO family.</text>
</comment>